<dbReference type="SUPFAM" id="SSF51430">
    <property type="entry name" value="NAD(P)-linked oxidoreductase"/>
    <property type="match status" value="1"/>
</dbReference>
<dbReference type="Proteomes" id="UP000433532">
    <property type="component" value="Unassembled WGS sequence"/>
</dbReference>
<dbReference type="KEGG" id="paeb:NCGM1900_1468"/>
<dbReference type="AlphaFoldDB" id="A0A072ZLB8"/>
<feature type="domain" description="NADP-dependent oxidoreductase" evidence="2">
    <location>
        <begin position="17"/>
        <end position="309"/>
    </location>
</feature>
<dbReference type="EMBL" id="WXZT01000003">
    <property type="protein sequence ID" value="MZZ11721.1"/>
    <property type="molecule type" value="Genomic_DNA"/>
</dbReference>
<reference evidence="4 10" key="4">
    <citation type="submission" date="2019-11" db="EMBL/GenBank/DDBJ databases">
        <title>Genomes of ocular Pseudomonas aeruginosa isolates.</title>
        <authorList>
            <person name="Khan M."/>
            <person name="Rice S.A."/>
            <person name="Willcox M.D.P."/>
            <person name="Stapleton F."/>
        </authorList>
    </citation>
    <scope>NUCLEOTIDE SEQUENCE [LARGE SCALE GENOMIC DNA]</scope>
    <source>
        <strain evidence="4 10">PA221</strain>
    </source>
</reference>
<reference evidence="8" key="2">
    <citation type="submission" date="2015-06" db="EMBL/GenBank/DDBJ databases">
        <authorList>
            <person name="Radhakrishnan Rajesh"/>
            <person name="Underwood Anthony"/>
            <person name="Al-Shahib Ali"/>
        </authorList>
    </citation>
    <scope>NUCLEOTIDE SEQUENCE [LARGE SCALE GENOMIC DNA]</scope>
    <source>
        <strain evidence="8">P19_London_7_VIM_2_05_10</strain>
    </source>
</reference>
<sequence length="329" mass="36474">MSVESIRIEGIDTPVSRIGLGTWAIGGWMWGGADDATSVETIRRAVESGINLIDTAPVYGFGHSEEVVGKALQGLRDKAVIATKAALEWSDAGIHRNASAARIRREVEDSLRRLKTDRIDLYQIHWPDPLVAHEETAGELERLRRDGKILAIGVSNYSPEQMDGFRQFAPLASVQPPYNLFERAIDADVLPYAERNGIVVLAYGALCRGLLSGRMNAETRFDGDDLRKSDPKFQQPRFAQYLAAVAQLEELARERYGKSVLALAIRWILDRGPTVALWGARKPEQLNGIADAFGWRLDDEAMARIERILAETIQDPVGPEFMAPPSRNA</sequence>
<evidence type="ECO:0000313" key="7">
    <source>
        <dbReference type="EMBL" id="WOS75795.1"/>
    </source>
</evidence>
<dbReference type="Proteomes" id="UP001297540">
    <property type="component" value="Chromosome"/>
</dbReference>
<dbReference type="EC" id="1.1.1.-" evidence="3"/>
<keyword evidence="1 3" id="KW-0560">Oxidoreductase</keyword>
<dbReference type="PRINTS" id="PR00069">
    <property type="entry name" value="ALDKETRDTASE"/>
</dbReference>
<evidence type="ECO:0000313" key="10">
    <source>
        <dbReference type="Proteomes" id="UP000433532"/>
    </source>
</evidence>
<evidence type="ECO:0000313" key="5">
    <source>
        <dbReference type="EMBL" id="MZZ11721.1"/>
    </source>
</evidence>
<evidence type="ECO:0000313" key="8">
    <source>
        <dbReference type="Proteomes" id="UP000045039"/>
    </source>
</evidence>
<dbReference type="GO" id="GO:0005829">
    <property type="term" value="C:cytosol"/>
    <property type="evidence" value="ECO:0007669"/>
    <property type="project" value="TreeGrafter"/>
</dbReference>
<dbReference type="InterPro" id="IPR036812">
    <property type="entry name" value="NAD(P)_OxRdtase_dom_sf"/>
</dbReference>
<reference evidence="7" key="6">
    <citation type="submission" date="2023-06" db="EMBL/GenBank/DDBJ databases">
        <authorList>
            <consortium name="Clinical and Environmental Microbiology Branch: Whole genome sequencing antimicrobial resistance pathogens in the healthcare setting"/>
        </authorList>
    </citation>
    <scope>NUCLEOTIDE SEQUENCE</scope>
    <source>
        <strain evidence="7">2021CK-01020</strain>
    </source>
</reference>
<proteinExistence type="predicted"/>
<dbReference type="GO" id="GO:0016491">
    <property type="term" value="F:oxidoreductase activity"/>
    <property type="evidence" value="ECO:0007669"/>
    <property type="project" value="UniProtKB-KW"/>
</dbReference>
<dbReference type="InterPro" id="IPR020471">
    <property type="entry name" value="AKR"/>
</dbReference>
<dbReference type="EMBL" id="QORE01000140">
    <property type="protein sequence ID" value="RCI75654.1"/>
    <property type="molecule type" value="Genomic_DNA"/>
</dbReference>
<dbReference type="CDD" id="cd19148">
    <property type="entry name" value="AKR_AKR11B1"/>
    <property type="match status" value="1"/>
</dbReference>
<accession>A0A072ZLB8</accession>
<dbReference type="EMBL" id="WOAD01000014">
    <property type="protein sequence ID" value="MUI36782.1"/>
    <property type="molecule type" value="Genomic_DNA"/>
</dbReference>
<evidence type="ECO:0000256" key="1">
    <source>
        <dbReference type="ARBA" id="ARBA00023002"/>
    </source>
</evidence>
<evidence type="ECO:0000313" key="9">
    <source>
        <dbReference type="Proteomes" id="UP000253594"/>
    </source>
</evidence>
<protein>
    <submittedName>
        <fullName evidence="6">Aldo/keto reductase</fullName>
    </submittedName>
    <submittedName>
        <fullName evidence="3 4">General stress protein</fullName>
        <ecNumber evidence="3">1.1.1.-</ecNumber>
    </submittedName>
</protein>
<dbReference type="SMR" id="A0A072ZLB8"/>
<dbReference type="OMA" id="TKFGMDM"/>
<name>A0A072ZLB8_PSEAI</name>
<dbReference type="Proteomes" id="UP000253594">
    <property type="component" value="Unassembled WGS sequence"/>
</dbReference>
<dbReference type="RefSeq" id="WP_003082273.1">
    <property type="nucleotide sequence ID" value="NZ_AP014622.1"/>
</dbReference>
<evidence type="ECO:0000259" key="2">
    <source>
        <dbReference type="Pfam" id="PF00248"/>
    </source>
</evidence>
<dbReference type="FunFam" id="3.20.20.100:FF:000004">
    <property type="entry name" value="Oxidoreductase, aldo/keto reductase"/>
    <property type="match status" value="1"/>
</dbReference>
<dbReference type="InterPro" id="IPR050523">
    <property type="entry name" value="AKR_Detox_Biosynth"/>
</dbReference>
<dbReference type="Proteomes" id="UP000644192">
    <property type="component" value="Unassembled WGS sequence"/>
</dbReference>
<evidence type="ECO:0000313" key="3">
    <source>
        <dbReference type="EMBL" id="CRP95587.1"/>
    </source>
</evidence>
<reference evidence="5" key="5">
    <citation type="submission" date="2020-01" db="EMBL/GenBank/DDBJ databases">
        <title>Bacteria Cultured from War Wounds Associated with the Conflict in Eastern Ukraine.</title>
        <authorList>
            <person name="Snesrud E."/>
            <person name="Galac M.R."/>
            <person name="Mc Gann P."/>
            <person name="Valentine K."/>
            <person name="Viacheslav K."/>
        </authorList>
    </citation>
    <scope>NUCLEOTIDE SEQUENCE</scope>
    <source>
        <strain evidence="5">VNMU148</strain>
    </source>
</reference>
<evidence type="ECO:0000313" key="4">
    <source>
        <dbReference type="EMBL" id="MUI36782.1"/>
    </source>
</evidence>
<evidence type="ECO:0000313" key="6">
    <source>
        <dbReference type="EMBL" id="RCI75654.1"/>
    </source>
</evidence>
<dbReference type="EMBL" id="CVVU01000256">
    <property type="protein sequence ID" value="CRP95587.1"/>
    <property type="molecule type" value="Genomic_DNA"/>
</dbReference>
<dbReference type="InterPro" id="IPR023210">
    <property type="entry name" value="NADP_OxRdtase_dom"/>
</dbReference>
<organism evidence="3 8">
    <name type="scientific">Pseudomonas aeruginosa</name>
    <dbReference type="NCBI Taxonomy" id="287"/>
    <lineage>
        <taxon>Bacteria</taxon>
        <taxon>Pseudomonadati</taxon>
        <taxon>Pseudomonadota</taxon>
        <taxon>Gammaproteobacteria</taxon>
        <taxon>Pseudomonadales</taxon>
        <taxon>Pseudomonadaceae</taxon>
        <taxon>Pseudomonas</taxon>
    </lineage>
</organism>
<reference evidence="3" key="1">
    <citation type="submission" date="2015-06" db="EMBL/GenBank/DDBJ databases">
        <authorList>
            <person name="Radhakrishnan R."/>
            <person name="Underwood A."/>
            <person name="Al-Shahib A."/>
        </authorList>
    </citation>
    <scope>NUCLEOTIDE SEQUENCE</scope>
    <source>
        <strain evidence="3">P19_London_7_VIM_2_05_10</strain>
    </source>
</reference>
<dbReference type="Gene3D" id="3.20.20.100">
    <property type="entry name" value="NADP-dependent oxidoreductase domain"/>
    <property type="match status" value="1"/>
</dbReference>
<dbReference type="EMBL" id="CP136986">
    <property type="protein sequence ID" value="WOS75795.1"/>
    <property type="molecule type" value="Genomic_DNA"/>
</dbReference>
<reference evidence="6 9" key="3">
    <citation type="submission" date="2018-07" db="EMBL/GenBank/DDBJ databases">
        <title>Mechanisms of high-level aminoglycoside resistance among Gram-negative pathogens in Brazil.</title>
        <authorList>
            <person name="Ballaben A.S."/>
            <person name="Darini A.L.C."/>
            <person name="Doi Y."/>
        </authorList>
    </citation>
    <scope>NUCLEOTIDE SEQUENCE [LARGE SCALE GENOMIC DNA]</scope>
    <source>
        <strain evidence="6 9">B2-305</strain>
    </source>
</reference>
<gene>
    <name evidence="3" type="primary">yhdN_3</name>
    <name evidence="6" type="ORF">DT376_06550</name>
    <name evidence="4" type="ORF">GNQ48_17390</name>
    <name evidence="5" type="ORF">GUL26_05645</name>
    <name evidence="7" type="ORF">L4V69_25195</name>
    <name evidence="3" type="ORF">PAERUG_P19_London_7_VIM_2_05_10_06153</name>
</gene>
<dbReference type="Proteomes" id="UP000045039">
    <property type="component" value="Unassembled WGS sequence"/>
</dbReference>
<dbReference type="Pfam" id="PF00248">
    <property type="entry name" value="Aldo_ket_red"/>
    <property type="match status" value="1"/>
</dbReference>
<reference evidence="7" key="7">
    <citation type="submission" date="2023-10" db="EMBL/GenBank/DDBJ databases">
        <title>Pathogen: clinical or host-associated sample.</title>
        <authorList>
            <person name="Hergert J."/>
            <person name="Casey R."/>
            <person name="Wagner J."/>
            <person name="Young E.L."/>
            <person name="Oakeson K.F."/>
        </authorList>
    </citation>
    <scope>NUCLEOTIDE SEQUENCE</scope>
    <source>
        <strain evidence="7">2021CK-01020</strain>
    </source>
</reference>
<accession>A0A1S1C4V9</accession>
<dbReference type="PANTHER" id="PTHR43364:SF4">
    <property type="entry name" value="NAD(P)-LINKED OXIDOREDUCTASE SUPERFAMILY PROTEIN"/>
    <property type="match status" value="1"/>
</dbReference>
<dbReference type="PANTHER" id="PTHR43364">
    <property type="entry name" value="NADH-SPECIFIC METHYLGLYOXAL REDUCTASE-RELATED"/>
    <property type="match status" value="1"/>
</dbReference>